<proteinExistence type="inferred from homology"/>
<dbReference type="GO" id="GO:0010257">
    <property type="term" value="P:NADH dehydrogenase complex assembly"/>
    <property type="evidence" value="ECO:0007669"/>
    <property type="project" value="TreeGrafter"/>
</dbReference>
<dbReference type="EMBL" id="MU839007">
    <property type="protein sequence ID" value="KAK1767656.1"/>
    <property type="molecule type" value="Genomic_DNA"/>
</dbReference>
<name>A0AAJ0C0H7_9PEZI</name>
<dbReference type="Pfam" id="PF08547">
    <property type="entry name" value="CIA30"/>
    <property type="match status" value="1"/>
</dbReference>
<protein>
    <submittedName>
        <fullName evidence="3">NADH:ubiquinone oxidoreductase intermediate-associated protein 30</fullName>
    </submittedName>
</protein>
<evidence type="ECO:0000313" key="4">
    <source>
        <dbReference type="Proteomes" id="UP001244011"/>
    </source>
</evidence>
<reference evidence="3" key="1">
    <citation type="submission" date="2023-06" db="EMBL/GenBank/DDBJ databases">
        <title>Genome-scale phylogeny and comparative genomics of the fungal order Sordariales.</title>
        <authorList>
            <consortium name="Lawrence Berkeley National Laboratory"/>
            <person name="Hensen N."/>
            <person name="Bonometti L."/>
            <person name="Westerberg I."/>
            <person name="Brannstrom I.O."/>
            <person name="Guillou S."/>
            <person name="Cros-Aarteil S."/>
            <person name="Calhoun S."/>
            <person name="Haridas S."/>
            <person name="Kuo A."/>
            <person name="Mondo S."/>
            <person name="Pangilinan J."/>
            <person name="Riley R."/>
            <person name="Labutti K."/>
            <person name="Andreopoulos B."/>
            <person name="Lipzen A."/>
            <person name="Chen C."/>
            <person name="Yanf M."/>
            <person name="Daum C."/>
            <person name="Ng V."/>
            <person name="Clum A."/>
            <person name="Steindorff A."/>
            <person name="Ohm R."/>
            <person name="Martin F."/>
            <person name="Silar P."/>
            <person name="Natvig D."/>
            <person name="Lalanne C."/>
            <person name="Gautier V."/>
            <person name="Ament-Velasquez S.L."/>
            <person name="Kruys A."/>
            <person name="Hutchinson M.I."/>
            <person name="Powell A.J."/>
            <person name="Barry K."/>
            <person name="Miller A.N."/>
            <person name="Grigoriev I.V."/>
            <person name="Debuchy R."/>
            <person name="Gladieux P."/>
            <person name="Thoren M.H."/>
            <person name="Johannesson H."/>
        </authorList>
    </citation>
    <scope>NUCLEOTIDE SEQUENCE</scope>
    <source>
        <strain evidence="3">8032-3</strain>
    </source>
</reference>
<dbReference type="InterPro" id="IPR039131">
    <property type="entry name" value="NDUFAF1"/>
</dbReference>
<dbReference type="InterPro" id="IPR013857">
    <property type="entry name" value="NADH-UbQ_OxRdtase-assoc_prot30"/>
</dbReference>
<feature type="domain" description="NADH:ubiquinone oxidoreductase intermediate-associated protein 30" evidence="2">
    <location>
        <begin position="21"/>
        <end position="189"/>
    </location>
</feature>
<evidence type="ECO:0000313" key="3">
    <source>
        <dbReference type="EMBL" id="KAK1767656.1"/>
    </source>
</evidence>
<gene>
    <name evidence="3" type="ORF">QBC33DRAFT_536886</name>
</gene>
<dbReference type="GO" id="GO:0051082">
    <property type="term" value="F:unfolded protein binding"/>
    <property type="evidence" value="ECO:0007669"/>
    <property type="project" value="TreeGrafter"/>
</dbReference>
<dbReference type="GeneID" id="85310938"/>
<dbReference type="AlphaFoldDB" id="A0AAJ0C0H7"/>
<dbReference type="RefSeq" id="XP_060283869.1">
    <property type="nucleotide sequence ID" value="XM_060427751.1"/>
</dbReference>
<dbReference type="SUPFAM" id="SSF49785">
    <property type="entry name" value="Galactose-binding domain-like"/>
    <property type="match status" value="1"/>
</dbReference>
<comment type="caution">
    <text evidence="3">The sequence shown here is derived from an EMBL/GenBank/DDBJ whole genome shotgun (WGS) entry which is preliminary data.</text>
</comment>
<comment type="similarity">
    <text evidence="1">Belongs to the CIA30 family.</text>
</comment>
<dbReference type="InterPro" id="IPR008979">
    <property type="entry name" value="Galactose-bd-like_sf"/>
</dbReference>
<dbReference type="PANTHER" id="PTHR13194:SF19">
    <property type="entry name" value="NAD(P)-BINDING ROSSMANN-FOLD SUPERFAMILY PROTEIN"/>
    <property type="match status" value="1"/>
</dbReference>
<dbReference type="Proteomes" id="UP001244011">
    <property type="component" value="Unassembled WGS sequence"/>
</dbReference>
<evidence type="ECO:0000259" key="2">
    <source>
        <dbReference type="Pfam" id="PF08547"/>
    </source>
</evidence>
<accession>A0AAJ0C0H7</accession>
<keyword evidence="4" id="KW-1185">Reference proteome</keyword>
<evidence type="ECO:0000256" key="1">
    <source>
        <dbReference type="ARBA" id="ARBA00007884"/>
    </source>
</evidence>
<dbReference type="PANTHER" id="PTHR13194">
    <property type="entry name" value="COMPLEX I INTERMEDIATE-ASSOCIATED PROTEIN 30"/>
    <property type="match status" value="1"/>
</dbReference>
<organism evidence="3 4">
    <name type="scientific">Phialemonium atrogriseum</name>
    <dbReference type="NCBI Taxonomy" id="1093897"/>
    <lineage>
        <taxon>Eukaryota</taxon>
        <taxon>Fungi</taxon>
        <taxon>Dikarya</taxon>
        <taxon>Ascomycota</taxon>
        <taxon>Pezizomycotina</taxon>
        <taxon>Sordariomycetes</taxon>
        <taxon>Sordariomycetidae</taxon>
        <taxon>Cephalothecales</taxon>
        <taxon>Cephalothecaceae</taxon>
        <taxon>Phialemonium</taxon>
    </lineage>
</organism>
<sequence>MAPTTAKDGTRYLFGGEALWQASSWTASDDRVRGGNSTSSLAIGQMGTFNTPCASFEGLLDITALGGAGFASYRTVDNFPELDLSGYDALVLDIAKSDLKKFTLVLKDTVLPKRPDGREQSTVSWEHDFDCPGDGGGGRVVMNLNNFKATYRGRAKPDAEPLNTGDIKRIAIMIRSFFGEQQGQFSITILSIAAMKHDRGPSPYLPKTQ</sequence>